<reference evidence="11" key="1">
    <citation type="submission" date="2014-12" db="EMBL/GenBank/DDBJ databases">
        <authorList>
            <person name="Huang H.-H."/>
            <person name="Chen S.-C."/>
            <person name="Lai M.-C."/>
        </authorList>
    </citation>
    <scope>NUCLEOTIDE SEQUENCE</scope>
    <source>
        <strain evidence="11">K1F9705b</strain>
    </source>
</reference>
<protein>
    <submittedName>
        <fullName evidence="11">Phosphoglucomutase</fullName>
    </submittedName>
</protein>
<dbReference type="InterPro" id="IPR005841">
    <property type="entry name" value="Alpha-D-phosphohexomutase_SF"/>
</dbReference>
<dbReference type="Pfam" id="PF00408">
    <property type="entry name" value="PGM_PMM_IV"/>
    <property type="match status" value="1"/>
</dbReference>
<feature type="domain" description="Alpha-D-phosphohexomutase C-terminal" evidence="7">
    <location>
        <begin position="360"/>
        <end position="404"/>
    </location>
</feature>
<evidence type="ECO:0000256" key="2">
    <source>
        <dbReference type="ARBA" id="ARBA00010231"/>
    </source>
</evidence>
<dbReference type="Pfam" id="PF02878">
    <property type="entry name" value="PGM_PMM_I"/>
    <property type="match status" value="1"/>
</dbReference>
<feature type="domain" description="Alpha-D-phosphohexomutase alpha/beta/alpha" evidence="10">
    <location>
        <begin position="242"/>
        <end position="333"/>
    </location>
</feature>
<comment type="similarity">
    <text evidence="2">Belongs to the phosphohexose mutase family.</text>
</comment>
<sequence length="418" mass="44350">MLFGSSGIRMTYGRTLLDLSLSVGASVGTDRKRVVIGSDTRSTRHILTESITSGLLCTGADVISGGVAPTPTVAYAARNADAGCMVTASHNPEDYNGIKLFNPNGSPYTLAEQSRIEEMVHNPIWNGWDQIGTRIDADIITPHRDAILSSISPKSGMTVVLDCGGGAGTAITPGLLSDAGVRTVTLNGDPTSTFPRPSEPLPENLSYMPAIIRKSGAACGVAHDGDADRCVTFDNRGRFIAGEHLLILFSRYLDLHEVVTTVDASMAIEEVATVHRTPVGDSYVSEELLTWGGIGGEPSGSWIFPSHSFCADGIYAAALFCEIAGEWDVAEEIDQMPKYPILRSSIPTPHGQAALSHLGAEKPTDGLRIAGEDGWYLIRASGTEPKVRVTAEGRTKEIASALLAEGESRLKAAIREVS</sequence>
<evidence type="ECO:0000259" key="10">
    <source>
        <dbReference type="Pfam" id="PF02880"/>
    </source>
</evidence>
<dbReference type="SUPFAM" id="SSF53738">
    <property type="entry name" value="Phosphoglucomutase, first 3 domains"/>
    <property type="match status" value="3"/>
</dbReference>
<gene>
    <name evidence="11" type="ORF">RJ53_03900</name>
</gene>
<dbReference type="InterPro" id="IPR005846">
    <property type="entry name" value="A-D-PHexomutase_a/b/a-III"/>
</dbReference>
<dbReference type="CDD" id="cd03087">
    <property type="entry name" value="PGM_like1"/>
    <property type="match status" value="1"/>
</dbReference>
<dbReference type="EMBL" id="JWHL01000004">
    <property type="protein sequence ID" value="MBR1368694.1"/>
    <property type="molecule type" value="Genomic_DNA"/>
</dbReference>
<dbReference type="Proteomes" id="UP000730161">
    <property type="component" value="Unassembled WGS sequence"/>
</dbReference>
<dbReference type="SUPFAM" id="SSF55957">
    <property type="entry name" value="Phosphoglucomutase, C-terminal domain"/>
    <property type="match status" value="1"/>
</dbReference>
<dbReference type="InterPro" id="IPR005844">
    <property type="entry name" value="A-D-PHexomutase_a/b/a-I"/>
</dbReference>
<dbReference type="InterPro" id="IPR024086">
    <property type="entry name" value="GlmM_arc-type"/>
</dbReference>
<evidence type="ECO:0000313" key="12">
    <source>
        <dbReference type="Proteomes" id="UP000730161"/>
    </source>
</evidence>
<keyword evidence="4" id="KW-0479">Metal-binding</keyword>
<evidence type="ECO:0000256" key="6">
    <source>
        <dbReference type="ARBA" id="ARBA00023235"/>
    </source>
</evidence>
<evidence type="ECO:0000256" key="4">
    <source>
        <dbReference type="ARBA" id="ARBA00022723"/>
    </source>
</evidence>
<evidence type="ECO:0000259" key="7">
    <source>
        <dbReference type="Pfam" id="PF00408"/>
    </source>
</evidence>
<evidence type="ECO:0000259" key="9">
    <source>
        <dbReference type="Pfam" id="PF02879"/>
    </source>
</evidence>
<dbReference type="RefSeq" id="WP_211530337.1">
    <property type="nucleotide sequence ID" value="NZ_JWHL01000004.1"/>
</dbReference>
<feature type="domain" description="Alpha-D-phosphohexomutase alpha/beta/alpha" evidence="9">
    <location>
        <begin position="145"/>
        <end position="237"/>
    </location>
</feature>
<accession>A0A8J8B548</accession>
<keyword evidence="3" id="KW-0597">Phosphoprotein</keyword>
<keyword evidence="12" id="KW-1185">Reference proteome</keyword>
<keyword evidence="5" id="KW-0460">Magnesium</keyword>
<comment type="cofactor">
    <cofactor evidence="1">
        <name>Mg(2+)</name>
        <dbReference type="ChEBI" id="CHEBI:18420"/>
    </cofactor>
</comment>
<feature type="domain" description="Alpha-D-phosphohexomutase alpha/beta/alpha" evidence="8">
    <location>
        <begin position="2"/>
        <end position="122"/>
    </location>
</feature>
<dbReference type="GO" id="GO:0008966">
    <property type="term" value="F:phosphoglucosamine mutase activity"/>
    <property type="evidence" value="ECO:0007669"/>
    <property type="project" value="InterPro"/>
</dbReference>
<dbReference type="GO" id="GO:0005975">
    <property type="term" value="P:carbohydrate metabolic process"/>
    <property type="evidence" value="ECO:0007669"/>
    <property type="project" value="InterPro"/>
</dbReference>
<dbReference type="PANTHER" id="PTHR43771:SF1">
    <property type="entry name" value="PHOSPHOMANNOMUTASE"/>
    <property type="match status" value="1"/>
</dbReference>
<dbReference type="Pfam" id="PF02880">
    <property type="entry name" value="PGM_PMM_III"/>
    <property type="match status" value="1"/>
</dbReference>
<dbReference type="PANTHER" id="PTHR43771">
    <property type="entry name" value="PHOSPHOMANNOMUTASE"/>
    <property type="match status" value="1"/>
</dbReference>
<dbReference type="InterPro" id="IPR036900">
    <property type="entry name" value="A-D-PHexomutase_C_sf"/>
</dbReference>
<comment type="caution">
    <text evidence="11">The sequence shown here is derived from an EMBL/GenBank/DDBJ whole genome shotgun (WGS) entry which is preliminary data.</text>
</comment>
<dbReference type="InterPro" id="IPR005843">
    <property type="entry name" value="A-D-PHexomutase_C"/>
</dbReference>
<evidence type="ECO:0000259" key="8">
    <source>
        <dbReference type="Pfam" id="PF02878"/>
    </source>
</evidence>
<dbReference type="Pfam" id="PF02879">
    <property type="entry name" value="PGM_PMM_II"/>
    <property type="match status" value="1"/>
</dbReference>
<evidence type="ECO:0000256" key="3">
    <source>
        <dbReference type="ARBA" id="ARBA00022553"/>
    </source>
</evidence>
<name>A0A8J8B548_9EURY</name>
<evidence type="ECO:0000256" key="5">
    <source>
        <dbReference type="ARBA" id="ARBA00022842"/>
    </source>
</evidence>
<dbReference type="Gene3D" id="3.40.120.10">
    <property type="entry name" value="Alpha-D-Glucose-1,6-Bisphosphate, subunit A, domain 3"/>
    <property type="match status" value="3"/>
</dbReference>
<dbReference type="InterPro" id="IPR005845">
    <property type="entry name" value="A-D-PHexomutase_a/b/a-II"/>
</dbReference>
<dbReference type="Gene3D" id="3.30.310.50">
    <property type="entry name" value="Alpha-D-phosphohexomutase, C-terminal domain"/>
    <property type="match status" value="1"/>
</dbReference>
<evidence type="ECO:0000313" key="11">
    <source>
        <dbReference type="EMBL" id="MBR1368694.1"/>
    </source>
</evidence>
<dbReference type="OrthoDB" id="10363at2157"/>
<dbReference type="AlphaFoldDB" id="A0A8J8B548"/>
<organism evidence="11 12">
    <name type="scientific">Methanocalculus chunghsingensis</name>
    <dbReference type="NCBI Taxonomy" id="156457"/>
    <lineage>
        <taxon>Archaea</taxon>
        <taxon>Methanobacteriati</taxon>
        <taxon>Methanobacteriota</taxon>
        <taxon>Stenosarchaea group</taxon>
        <taxon>Methanomicrobia</taxon>
        <taxon>Methanomicrobiales</taxon>
        <taxon>Methanocalculaceae</taxon>
        <taxon>Methanocalculus</taxon>
    </lineage>
</organism>
<dbReference type="GO" id="GO:0046872">
    <property type="term" value="F:metal ion binding"/>
    <property type="evidence" value="ECO:0007669"/>
    <property type="project" value="UniProtKB-KW"/>
</dbReference>
<dbReference type="InterPro" id="IPR016055">
    <property type="entry name" value="A-D-PHexomutase_a/b/a-I/II/III"/>
</dbReference>
<keyword evidence="6" id="KW-0413">Isomerase</keyword>
<proteinExistence type="inferred from homology"/>
<evidence type="ECO:0000256" key="1">
    <source>
        <dbReference type="ARBA" id="ARBA00001946"/>
    </source>
</evidence>
<dbReference type="PRINTS" id="PR00509">
    <property type="entry name" value="PGMPMM"/>
</dbReference>